<feature type="transmembrane region" description="Helical" evidence="9">
    <location>
        <begin position="93"/>
        <end position="110"/>
    </location>
</feature>
<evidence type="ECO:0000256" key="4">
    <source>
        <dbReference type="ARBA" id="ARBA00022692"/>
    </source>
</evidence>
<dbReference type="NCBIfam" id="NF008334">
    <property type="entry name" value="PRK11119.1"/>
    <property type="match status" value="1"/>
</dbReference>
<evidence type="ECO:0000256" key="1">
    <source>
        <dbReference type="ARBA" id="ARBA00004141"/>
    </source>
</evidence>
<keyword evidence="3" id="KW-1003">Cell membrane</keyword>
<feature type="transmembrane region" description="Helical" evidence="9">
    <location>
        <begin position="324"/>
        <end position="342"/>
    </location>
</feature>
<feature type="transmembrane region" description="Helical" evidence="9">
    <location>
        <begin position="269"/>
        <end position="288"/>
    </location>
</feature>
<dbReference type="PANTHER" id="PTHR47737">
    <property type="entry name" value="GLYCINE BETAINE/PROLINE BETAINE TRANSPORT SYSTEM PERMEASE PROTEIN PROW"/>
    <property type="match status" value="1"/>
</dbReference>
<comment type="similarity">
    <text evidence="7">In the C-terminal section; belongs to the OsmX family.</text>
</comment>
<comment type="caution">
    <text evidence="11">The sequence shown here is derived from an EMBL/GenBank/DDBJ whole genome shotgun (WGS) entry which is preliminary data.</text>
</comment>
<dbReference type="EMBL" id="JAAHFQ010000598">
    <property type="protein sequence ID" value="NER30607.1"/>
    <property type="molecule type" value="Genomic_DNA"/>
</dbReference>
<evidence type="ECO:0000256" key="7">
    <source>
        <dbReference type="ARBA" id="ARBA00035642"/>
    </source>
</evidence>
<dbReference type="GO" id="GO:0031460">
    <property type="term" value="P:glycine betaine transport"/>
    <property type="evidence" value="ECO:0007669"/>
    <property type="project" value="TreeGrafter"/>
</dbReference>
<proteinExistence type="inferred from homology"/>
<dbReference type="SUPFAM" id="SSF161098">
    <property type="entry name" value="MetI-like"/>
    <property type="match status" value="1"/>
</dbReference>
<dbReference type="GO" id="GO:0015871">
    <property type="term" value="P:choline transport"/>
    <property type="evidence" value="ECO:0007669"/>
    <property type="project" value="TreeGrafter"/>
</dbReference>
<dbReference type="CDD" id="cd13638">
    <property type="entry name" value="PBP2_EcProx_like"/>
    <property type="match status" value="1"/>
</dbReference>
<keyword evidence="6 9" id="KW-0472">Membrane</keyword>
<dbReference type="GO" id="GO:0043190">
    <property type="term" value="C:ATP-binding cassette (ABC) transporter complex"/>
    <property type="evidence" value="ECO:0007669"/>
    <property type="project" value="InterPro"/>
</dbReference>
<dbReference type="Gene3D" id="1.10.3720.10">
    <property type="entry name" value="MetI-like"/>
    <property type="match status" value="1"/>
</dbReference>
<dbReference type="GO" id="GO:0005275">
    <property type="term" value="F:amine transmembrane transporter activity"/>
    <property type="evidence" value="ECO:0007669"/>
    <property type="project" value="TreeGrafter"/>
</dbReference>
<dbReference type="GO" id="GO:0015226">
    <property type="term" value="F:carnitine transmembrane transporter activity"/>
    <property type="evidence" value="ECO:0007669"/>
    <property type="project" value="TreeGrafter"/>
</dbReference>
<evidence type="ECO:0000256" key="5">
    <source>
        <dbReference type="ARBA" id="ARBA00022989"/>
    </source>
</evidence>
<keyword evidence="2 9" id="KW-0813">Transport</keyword>
<evidence type="ECO:0000259" key="10">
    <source>
        <dbReference type="PROSITE" id="PS50928"/>
    </source>
</evidence>
<dbReference type="Gene3D" id="3.40.190.10">
    <property type="entry name" value="Periplasmic binding protein-like II"/>
    <property type="match status" value="1"/>
</dbReference>
<feature type="transmembrane region" description="Helical" evidence="9">
    <location>
        <begin position="117"/>
        <end position="142"/>
    </location>
</feature>
<dbReference type="Pfam" id="PF04069">
    <property type="entry name" value="OpuAC"/>
    <property type="match status" value="1"/>
</dbReference>
<comment type="subcellular location">
    <subcellularLocation>
        <location evidence="9">Cell membrane</location>
        <topology evidence="9">Multi-pass membrane protein</topology>
    </subcellularLocation>
    <subcellularLocation>
        <location evidence="1">Membrane</location>
        <topology evidence="1">Multi-pass membrane protein</topology>
    </subcellularLocation>
</comment>
<evidence type="ECO:0000256" key="9">
    <source>
        <dbReference type="RuleBase" id="RU363032"/>
    </source>
</evidence>
<dbReference type="PANTHER" id="PTHR47737:SF1">
    <property type="entry name" value="GLYCINE BETAINE_PROLINE BETAINE TRANSPORT SYSTEM PERMEASE PROTEIN PROW"/>
    <property type="match status" value="1"/>
</dbReference>
<evidence type="ECO:0000256" key="6">
    <source>
        <dbReference type="ARBA" id="ARBA00023136"/>
    </source>
</evidence>
<organism evidence="11">
    <name type="scientific">Symploca sp. SIO1C4</name>
    <dbReference type="NCBI Taxonomy" id="2607765"/>
    <lineage>
        <taxon>Bacteria</taxon>
        <taxon>Bacillati</taxon>
        <taxon>Cyanobacteriota</taxon>
        <taxon>Cyanophyceae</taxon>
        <taxon>Coleofasciculales</taxon>
        <taxon>Coleofasciculaceae</taxon>
        <taxon>Symploca</taxon>
    </lineage>
</organism>
<dbReference type="Pfam" id="PF00528">
    <property type="entry name" value="BPD_transp_1"/>
    <property type="match status" value="1"/>
</dbReference>
<dbReference type="PROSITE" id="PS50928">
    <property type="entry name" value="ABC_TM1"/>
    <property type="match status" value="1"/>
</dbReference>
<accession>A0A6B3NFY8</accession>
<keyword evidence="4 9" id="KW-0812">Transmembrane</keyword>
<feature type="domain" description="ABC transmembrane type-1" evidence="10">
    <location>
        <begin position="113"/>
        <end position="292"/>
    </location>
</feature>
<evidence type="ECO:0000256" key="2">
    <source>
        <dbReference type="ARBA" id="ARBA00022448"/>
    </source>
</evidence>
<evidence type="ECO:0000256" key="8">
    <source>
        <dbReference type="ARBA" id="ARBA00035652"/>
    </source>
</evidence>
<dbReference type="SUPFAM" id="SSF53850">
    <property type="entry name" value="Periplasmic binding protein-like II"/>
    <property type="match status" value="1"/>
</dbReference>
<evidence type="ECO:0000313" key="11">
    <source>
        <dbReference type="EMBL" id="NER30607.1"/>
    </source>
</evidence>
<dbReference type="InterPro" id="IPR007210">
    <property type="entry name" value="ABC_Gly_betaine_transp_sub-bd"/>
</dbReference>
<comment type="similarity">
    <text evidence="8">In the N-terminal section; belongs to the binding-protein-dependent transport system permease family.</text>
</comment>
<gene>
    <name evidence="11" type="primary">proX</name>
    <name evidence="11" type="ORF">F6J89_24065</name>
</gene>
<dbReference type="CDD" id="cd06261">
    <property type="entry name" value="TM_PBP2"/>
    <property type="match status" value="1"/>
</dbReference>
<protein>
    <submittedName>
        <fullName evidence="11">Glycine betaine/L-proline ABC transporter substrate-binding protein ProX</fullName>
    </submittedName>
</protein>
<feature type="transmembrane region" description="Helical" evidence="9">
    <location>
        <begin position="162"/>
        <end position="187"/>
    </location>
</feature>
<feature type="transmembrane region" description="Helical" evidence="9">
    <location>
        <begin position="239"/>
        <end position="263"/>
    </location>
</feature>
<dbReference type="InterPro" id="IPR000515">
    <property type="entry name" value="MetI-like"/>
</dbReference>
<evidence type="ECO:0000256" key="3">
    <source>
        <dbReference type="ARBA" id="ARBA00022475"/>
    </source>
</evidence>
<dbReference type="Gene3D" id="3.40.190.100">
    <property type="entry name" value="Glycine betaine-binding periplasmic protein, domain 2"/>
    <property type="match status" value="1"/>
</dbReference>
<keyword evidence="5 9" id="KW-1133">Transmembrane helix</keyword>
<dbReference type="InterPro" id="IPR035906">
    <property type="entry name" value="MetI-like_sf"/>
</dbReference>
<comment type="similarity">
    <text evidence="9">Belongs to the binding-protein-dependent transport system permease family.</text>
</comment>
<sequence>MCKLPFKSVSINNSQTLLDYLLNPFELYTLPLEDWITDAIDYLVDNYRPFFQAISTPIRSTLEGMQGLFLAIPPLILLIILGLIAWQLAGGRIAIYTVVGLSLIGFVGAWEAAMVSLSLVLTAVIFCMVVGISVGIACASNLKIEKLVQPFLDAMQTLPSFVYLVPVVMLFGIGEVPGVIATCIFAIPPLIRLTNLGIRQVSTEVVEAAIAFGSTPAQVMWEVQIPLAMPTILAGINQAILLALSMSVVTSMIGVAGLGQMVLQGLGRLNVGLATVGGLSIVLMAIILDRITQAVSKTDNQGSWQQRGPIGFILSVSKFLKTPLPSAVAIVLTSLLLGLLVWQQVLPEIQQLVNANQSIEAKENITEKIMPGEGVTVRPGSGMSQYPLFSARIIDTGLEKLGYSIKTRKQLNVPNIHIAVSNGDLDFNISHWEKLHEGFFIKNGGKDKFQRVGTLVSNTMQGYQIDQKTAKKYNITNIEQLKDPEIAKLFDSDGDGKANLIGCIPGWSCELAIEHHLDVYGLRNTVEHVQGDNSALMADTLARYRQGEPILFYNWIPNWVGSVLKPDQDVVWLKVPFTSLPEQMGEITEQDTSVDGKNLGFPIDDIRILVNKNFLQANPAAKRWFELVSVPMEDINKQQKLVHDGEDSLEEIYGHAQKWIEDNQQLFDRWVEEAREAGKVAGK</sequence>
<name>A0A6B3NFY8_9CYAN</name>
<dbReference type="FunFam" id="1.10.3720.10:FF:000001">
    <property type="entry name" value="Glycine betaine ABC transporter, permease"/>
    <property type="match status" value="1"/>
</dbReference>
<reference evidence="11" key="1">
    <citation type="submission" date="2019-11" db="EMBL/GenBank/DDBJ databases">
        <title>Genomic insights into an expanded diversity of filamentous marine cyanobacteria reveals the extraordinary biosynthetic potential of Moorea and Okeania.</title>
        <authorList>
            <person name="Ferreira Leao T."/>
            <person name="Wang M."/>
            <person name="Moss N."/>
            <person name="Da Silva R."/>
            <person name="Sanders J."/>
            <person name="Nurk S."/>
            <person name="Gurevich A."/>
            <person name="Humphrey G."/>
            <person name="Reher R."/>
            <person name="Zhu Q."/>
            <person name="Belda-Ferre P."/>
            <person name="Glukhov E."/>
            <person name="Rex R."/>
            <person name="Dorrestein P.C."/>
            <person name="Knight R."/>
            <person name="Pevzner P."/>
            <person name="Gerwick W.H."/>
            <person name="Gerwick L."/>
        </authorList>
    </citation>
    <scope>NUCLEOTIDE SEQUENCE</scope>
    <source>
        <strain evidence="11">SIO1C4</strain>
    </source>
</reference>
<feature type="transmembrane region" description="Helical" evidence="9">
    <location>
        <begin position="68"/>
        <end position="87"/>
    </location>
</feature>
<dbReference type="AlphaFoldDB" id="A0A6B3NFY8"/>